<evidence type="ECO:0000313" key="2">
    <source>
        <dbReference type="Proteomes" id="UP001187343"/>
    </source>
</evidence>
<reference evidence="1" key="1">
    <citation type="submission" date="2023-08" db="EMBL/GenBank/DDBJ databases">
        <title>Chromosome-level Genome Assembly of mud carp (Cirrhinus molitorella).</title>
        <authorList>
            <person name="Liu H."/>
        </authorList>
    </citation>
    <scope>NUCLEOTIDE SEQUENCE</scope>
    <source>
        <strain evidence="1">Prfri</strain>
        <tissue evidence="1">Muscle</tissue>
    </source>
</reference>
<dbReference type="AlphaFoldDB" id="A0AA88PSR1"/>
<proteinExistence type="predicted"/>
<evidence type="ECO:0000313" key="1">
    <source>
        <dbReference type="EMBL" id="KAK2898958.1"/>
    </source>
</evidence>
<gene>
    <name evidence="1" type="ORF">Q8A67_010376</name>
</gene>
<dbReference type="EMBL" id="JAUYZG010000009">
    <property type="protein sequence ID" value="KAK2898958.1"/>
    <property type="molecule type" value="Genomic_DNA"/>
</dbReference>
<name>A0AA88PSR1_9TELE</name>
<accession>A0AA88PSR1</accession>
<comment type="caution">
    <text evidence="1">The sequence shown here is derived from an EMBL/GenBank/DDBJ whole genome shotgun (WGS) entry which is preliminary data.</text>
</comment>
<organism evidence="1 2">
    <name type="scientific">Cirrhinus molitorella</name>
    <name type="common">mud carp</name>
    <dbReference type="NCBI Taxonomy" id="172907"/>
    <lineage>
        <taxon>Eukaryota</taxon>
        <taxon>Metazoa</taxon>
        <taxon>Chordata</taxon>
        <taxon>Craniata</taxon>
        <taxon>Vertebrata</taxon>
        <taxon>Euteleostomi</taxon>
        <taxon>Actinopterygii</taxon>
        <taxon>Neopterygii</taxon>
        <taxon>Teleostei</taxon>
        <taxon>Ostariophysi</taxon>
        <taxon>Cypriniformes</taxon>
        <taxon>Cyprinidae</taxon>
        <taxon>Labeoninae</taxon>
        <taxon>Labeonini</taxon>
        <taxon>Cirrhinus</taxon>
    </lineage>
</organism>
<keyword evidence="2" id="KW-1185">Reference proteome</keyword>
<sequence length="287" mass="32011">MRDFEASVDGAHCFRVLCSHPCCWDTERRCTRRIKHHTPVCVRKHTLKDEDFPSLSIVNVSEWAGRTRLKKERPLFGVDTEASLNDVSCVSLTKQTRDTQKIKRANLSFPDIMLPISSTPRDEPNNMVKLNTIHISPLMGCSELPQCPVVMWIPNPHHEPQWLHQNKSKSPNLAVKELVCLPSCQMTKPSIVANLRKNSNGRKRRGPRGINSTLEGAGSPRWVGIGFNPIPKTTPHHLSHSLLFKDSGCGSLDQKLPSLTTPHPNQSSSVSPALSLSLGSVKCWRGN</sequence>
<dbReference type="Proteomes" id="UP001187343">
    <property type="component" value="Unassembled WGS sequence"/>
</dbReference>
<protein>
    <submittedName>
        <fullName evidence="1">Uncharacterized protein</fullName>
    </submittedName>
</protein>